<gene>
    <name evidence="2" type="ORF">S12H4_43380</name>
</gene>
<feature type="domain" description="DNA/pantothenate metabolism flavoprotein C-terminal" evidence="1">
    <location>
        <begin position="1"/>
        <end position="122"/>
    </location>
</feature>
<organism evidence="2">
    <name type="scientific">marine sediment metagenome</name>
    <dbReference type="NCBI Taxonomy" id="412755"/>
    <lineage>
        <taxon>unclassified sequences</taxon>
        <taxon>metagenomes</taxon>
        <taxon>ecological metagenomes</taxon>
    </lineage>
</organism>
<dbReference type="GO" id="GO:0003824">
    <property type="term" value="F:catalytic activity"/>
    <property type="evidence" value="ECO:0007669"/>
    <property type="project" value="UniProtKB-ARBA"/>
</dbReference>
<accession>X1VIJ4</accession>
<evidence type="ECO:0000313" key="2">
    <source>
        <dbReference type="EMBL" id="GAJ07435.1"/>
    </source>
</evidence>
<dbReference type="SUPFAM" id="SSF102645">
    <property type="entry name" value="CoaB-like"/>
    <property type="match status" value="1"/>
</dbReference>
<comment type="caution">
    <text evidence="2">The sequence shown here is derived from an EMBL/GenBank/DDBJ whole genome shotgun (WGS) entry which is preliminary data.</text>
</comment>
<dbReference type="InterPro" id="IPR007085">
    <property type="entry name" value="DNA/pantothenate-metab_flavo_C"/>
</dbReference>
<evidence type="ECO:0000259" key="1">
    <source>
        <dbReference type="Pfam" id="PF04127"/>
    </source>
</evidence>
<dbReference type="Gene3D" id="3.40.50.10300">
    <property type="entry name" value="CoaB-like"/>
    <property type="match status" value="1"/>
</dbReference>
<dbReference type="InterPro" id="IPR035929">
    <property type="entry name" value="CoaB-like_sf"/>
</dbReference>
<sequence>LIMTAAVADYQPKSVAEAKIKKKDSPGLTLELIRTPDILAEVKGNFLKVGFAAESEDLVKNAKQKLEKKQLDIIVANDITATDSGFGVDTNKVTLIDRDGKVDSLLLLTKIEVADKILDRVVGLIKHR</sequence>
<feature type="non-terminal residue" evidence="2">
    <location>
        <position position="1"/>
    </location>
</feature>
<protein>
    <recommendedName>
        <fullName evidence="1">DNA/pantothenate metabolism flavoprotein C-terminal domain-containing protein</fullName>
    </recommendedName>
</protein>
<dbReference type="Pfam" id="PF04127">
    <property type="entry name" value="DFP"/>
    <property type="match status" value="1"/>
</dbReference>
<dbReference type="EMBL" id="BARW01026618">
    <property type="protein sequence ID" value="GAJ07435.1"/>
    <property type="molecule type" value="Genomic_DNA"/>
</dbReference>
<dbReference type="GO" id="GO:0015937">
    <property type="term" value="P:coenzyme A biosynthetic process"/>
    <property type="evidence" value="ECO:0007669"/>
    <property type="project" value="UniProtKB-ARBA"/>
</dbReference>
<reference evidence="2" key="1">
    <citation type="journal article" date="2014" name="Front. Microbiol.">
        <title>High frequency of phylogenetically diverse reductive dehalogenase-homologous genes in deep subseafloor sedimentary metagenomes.</title>
        <authorList>
            <person name="Kawai M."/>
            <person name="Futagami T."/>
            <person name="Toyoda A."/>
            <person name="Takaki Y."/>
            <person name="Nishi S."/>
            <person name="Hori S."/>
            <person name="Arai W."/>
            <person name="Tsubouchi T."/>
            <person name="Morono Y."/>
            <person name="Uchiyama I."/>
            <person name="Ito T."/>
            <person name="Fujiyama A."/>
            <person name="Inagaki F."/>
            <person name="Takami H."/>
        </authorList>
    </citation>
    <scope>NUCLEOTIDE SEQUENCE</scope>
    <source>
        <strain evidence="2">Expedition CK06-06</strain>
    </source>
</reference>
<proteinExistence type="predicted"/>
<name>X1VIJ4_9ZZZZ</name>
<dbReference type="AlphaFoldDB" id="X1VIJ4"/>